<proteinExistence type="predicted"/>
<dbReference type="AlphaFoldDB" id="A0A0X3BNR7"/>
<dbReference type="Proteomes" id="UP000069850">
    <property type="component" value="Chromosome 1"/>
</dbReference>
<feature type="compositionally biased region" description="Basic and acidic residues" evidence="1">
    <location>
        <begin position="21"/>
        <end position="34"/>
    </location>
</feature>
<accession>A0A0X3BNR7</accession>
<dbReference type="KEGG" id="mema:MMAB1_2450"/>
<evidence type="ECO:0000313" key="3">
    <source>
        <dbReference type="Proteomes" id="UP000069850"/>
    </source>
</evidence>
<sequence>MGSRSQTGVSGYRGASGPDGRSARESVVTRDAADATAERFGARLYGGRGAIGALAAVALVGLPHDVLLDPKRDVCIGWEQTG</sequence>
<reference evidence="2 3" key="1">
    <citation type="submission" date="2016-01" db="EMBL/GenBank/DDBJ databases">
        <authorList>
            <person name="Manzoor S."/>
        </authorList>
    </citation>
    <scope>NUCLEOTIDE SEQUENCE [LARGE SCALE GENOMIC DNA]</scope>
    <source>
        <strain evidence="2">Methanoculleus sp MAB1</strain>
    </source>
</reference>
<feature type="region of interest" description="Disordered" evidence="1">
    <location>
        <begin position="1"/>
        <end position="34"/>
    </location>
</feature>
<organism evidence="2 3">
    <name type="scientific">Methanoculleus bourgensis</name>
    <dbReference type="NCBI Taxonomy" id="83986"/>
    <lineage>
        <taxon>Archaea</taxon>
        <taxon>Methanobacteriati</taxon>
        <taxon>Methanobacteriota</taxon>
        <taxon>Stenosarchaea group</taxon>
        <taxon>Methanomicrobia</taxon>
        <taxon>Methanomicrobiales</taxon>
        <taxon>Methanomicrobiaceae</taxon>
        <taxon>Methanoculleus</taxon>
    </lineage>
</organism>
<evidence type="ECO:0000256" key="1">
    <source>
        <dbReference type="SAM" id="MobiDB-lite"/>
    </source>
</evidence>
<dbReference type="EMBL" id="LT158599">
    <property type="protein sequence ID" value="CVK33663.1"/>
    <property type="molecule type" value="Genomic_DNA"/>
</dbReference>
<gene>
    <name evidence="2" type="ORF">MMAB1_2450</name>
</gene>
<evidence type="ECO:0000313" key="2">
    <source>
        <dbReference type="EMBL" id="CVK33663.1"/>
    </source>
</evidence>
<dbReference type="Gene3D" id="3.30.70.2200">
    <property type="match status" value="1"/>
</dbReference>
<protein>
    <submittedName>
        <fullName evidence="2">Uncharacterized protein</fullName>
    </submittedName>
</protein>
<name>A0A0X3BNR7_9EURY</name>